<comment type="caution">
    <text evidence="1">The sequence shown here is derived from an EMBL/GenBank/DDBJ whole genome shotgun (WGS) entry which is preliminary data.</text>
</comment>
<evidence type="ECO:0000313" key="1">
    <source>
        <dbReference type="EMBL" id="KAL0440245.1"/>
    </source>
</evidence>
<protein>
    <recommendedName>
        <fullName evidence="2">Retrotransposon gag protein</fullName>
    </recommendedName>
</protein>
<name>A0AAW2WEL9_9LAMI</name>
<sequence>MSFDTEEQFTIIESAIDHMGAVERPMMEYSFPTADGTISSITKPTIQANTLRFNQPSFKLFDLVCSSLVCLTRILINIFLTFLRYVILSSLMVLVMMLLDLEFFHSLYVIPSKIGFNPYLLLDKESLYDAWERFKGMLRRCPHHELPVWRQVQTFYNGITLVNRAIIDAAAGGTIMKKLSSEA</sequence>
<organism evidence="1">
    <name type="scientific">Sesamum latifolium</name>
    <dbReference type="NCBI Taxonomy" id="2727402"/>
    <lineage>
        <taxon>Eukaryota</taxon>
        <taxon>Viridiplantae</taxon>
        <taxon>Streptophyta</taxon>
        <taxon>Embryophyta</taxon>
        <taxon>Tracheophyta</taxon>
        <taxon>Spermatophyta</taxon>
        <taxon>Magnoliopsida</taxon>
        <taxon>eudicotyledons</taxon>
        <taxon>Gunneridae</taxon>
        <taxon>Pentapetalae</taxon>
        <taxon>asterids</taxon>
        <taxon>lamiids</taxon>
        <taxon>Lamiales</taxon>
        <taxon>Pedaliaceae</taxon>
        <taxon>Sesamum</taxon>
    </lineage>
</organism>
<dbReference type="AlphaFoldDB" id="A0AAW2WEL9"/>
<gene>
    <name evidence="1" type="ORF">Slati_2507500</name>
</gene>
<evidence type="ECO:0008006" key="2">
    <source>
        <dbReference type="Google" id="ProtNLM"/>
    </source>
</evidence>
<reference evidence="1" key="2">
    <citation type="journal article" date="2024" name="Plant">
        <title>Genomic evolution and insights into agronomic trait innovations of Sesamum species.</title>
        <authorList>
            <person name="Miao H."/>
            <person name="Wang L."/>
            <person name="Qu L."/>
            <person name="Liu H."/>
            <person name="Sun Y."/>
            <person name="Le M."/>
            <person name="Wang Q."/>
            <person name="Wei S."/>
            <person name="Zheng Y."/>
            <person name="Lin W."/>
            <person name="Duan Y."/>
            <person name="Cao H."/>
            <person name="Xiong S."/>
            <person name="Wang X."/>
            <person name="Wei L."/>
            <person name="Li C."/>
            <person name="Ma Q."/>
            <person name="Ju M."/>
            <person name="Zhao R."/>
            <person name="Li G."/>
            <person name="Mu C."/>
            <person name="Tian Q."/>
            <person name="Mei H."/>
            <person name="Zhang T."/>
            <person name="Gao T."/>
            <person name="Zhang H."/>
        </authorList>
    </citation>
    <scope>NUCLEOTIDE SEQUENCE</scope>
    <source>
        <strain evidence="1">KEN1</strain>
    </source>
</reference>
<dbReference type="EMBL" id="JACGWN010000008">
    <property type="protein sequence ID" value="KAL0440245.1"/>
    <property type="molecule type" value="Genomic_DNA"/>
</dbReference>
<reference evidence="1" key="1">
    <citation type="submission" date="2020-06" db="EMBL/GenBank/DDBJ databases">
        <authorList>
            <person name="Li T."/>
            <person name="Hu X."/>
            <person name="Zhang T."/>
            <person name="Song X."/>
            <person name="Zhang H."/>
            <person name="Dai N."/>
            <person name="Sheng W."/>
            <person name="Hou X."/>
            <person name="Wei L."/>
        </authorList>
    </citation>
    <scope>NUCLEOTIDE SEQUENCE</scope>
    <source>
        <strain evidence="1">KEN1</strain>
        <tissue evidence="1">Leaf</tissue>
    </source>
</reference>
<proteinExistence type="predicted"/>
<accession>A0AAW2WEL9</accession>